<evidence type="ECO:0000313" key="1">
    <source>
        <dbReference type="EMBL" id="AMG39674.1"/>
    </source>
</evidence>
<dbReference type="EMBL" id="CP014060">
    <property type="protein sequence ID" value="AMG39674.1"/>
    <property type="molecule type" value="Genomic_DNA"/>
</dbReference>
<dbReference type="RefSeq" id="WP_061073992.1">
    <property type="nucleotide sequence ID" value="NZ_CP014060.2"/>
</dbReference>
<gene>
    <name evidence="1" type="ORF">AL504_28960</name>
</gene>
<reference evidence="2" key="1">
    <citation type="submission" date="2015-12" db="EMBL/GenBank/DDBJ databases">
        <title>FDA dAtabase for Regulatory Grade micrObial Sequences (FDA-ARGOS): Supporting development and validation of Infectious Disease Dx tests.</title>
        <authorList>
            <person name="Case J."/>
            <person name="Tallon L."/>
            <person name="Sadzewicz L."/>
            <person name="Sengamalay N."/>
            <person name="Ott S."/>
            <person name="Godinez A."/>
            <person name="Nagaraj S."/>
            <person name="Nadendla S."/>
            <person name="Sichtig H."/>
        </authorList>
    </citation>
    <scope>NUCLEOTIDE SEQUENCE [LARGE SCALE GENOMIC DNA]</scope>
    <source>
        <strain evidence="2">FDAARGOS_147</strain>
    </source>
</reference>
<organism evidence="1 2">
    <name type="scientific">Alcaligenes xylosoxydans xylosoxydans</name>
    <name type="common">Achromobacter xylosoxidans</name>
    <dbReference type="NCBI Taxonomy" id="85698"/>
    <lineage>
        <taxon>Bacteria</taxon>
        <taxon>Pseudomonadati</taxon>
        <taxon>Pseudomonadota</taxon>
        <taxon>Betaproteobacteria</taxon>
        <taxon>Burkholderiales</taxon>
        <taxon>Alcaligenaceae</taxon>
        <taxon>Achromobacter</taxon>
    </lineage>
</organism>
<name>A0A0X8P4D7_ALCXX</name>
<protein>
    <recommendedName>
        <fullName evidence="3">DKNYY family protein</fullName>
    </recommendedName>
</protein>
<dbReference type="InterPro" id="IPR027375">
    <property type="entry name" value="DKNYY"/>
</dbReference>
<evidence type="ECO:0008006" key="3">
    <source>
        <dbReference type="Google" id="ProtNLM"/>
    </source>
</evidence>
<dbReference type="AlphaFoldDB" id="A0A0X8P4D7"/>
<sequence length="385" mass="44105">MAERSDYQTGTRSVPVIPYDTFEAANLFLATGRTLQEVLPRIGLTEQEWAPLREAYRWFPYTYDDRARRAYFDGLDDAAICRLVLPPRWRLPDGAAPDGAPAELRTTWHVREAVRRAPHIGPFADCGWPLTCVAAHPEATLCCYTHDGAHVYFNGERLADKQGNPLDVDAGSFKAFGGRWLHDRHRVYGQGEYGAQRKTYWYEVEGADIATFEALNLRYARDRERAYYITGKTIRTKSPAAFEIVPQVSLNYRDHSCDFRRDGSILARDRESVYFYGARLKGARPATFRELGHDYATDDTDVWYLDEKRVIDGADAATFTVHGPGDPPLRLRGNGPCATDRHRPYLRAAPCDPVASVEDWRPFFESRPELDDWWWHRLPREAPRS</sequence>
<proteinExistence type="predicted"/>
<dbReference type="Proteomes" id="UP000060602">
    <property type="component" value="Chromosome"/>
</dbReference>
<evidence type="ECO:0000313" key="2">
    <source>
        <dbReference type="Proteomes" id="UP000060602"/>
    </source>
</evidence>
<accession>A0A0X8P4D7</accession>
<dbReference type="Pfam" id="PF13644">
    <property type="entry name" value="DKNYY"/>
    <property type="match status" value="1"/>
</dbReference>